<dbReference type="EMBL" id="JASPKZ010007447">
    <property type="protein sequence ID" value="KAJ9584195.1"/>
    <property type="molecule type" value="Genomic_DNA"/>
</dbReference>
<accession>A0AAD7ZNZ6</accession>
<dbReference type="PANTHER" id="PTHR13318">
    <property type="entry name" value="PARTNER OF PAIRED, ISOFORM B-RELATED"/>
    <property type="match status" value="1"/>
</dbReference>
<sequence length="477" mass="54227">MPRYNQPVHLSKQALDVVSRSILNLGLNLAKSLESSASEDKSMAYVDEICRYLRDLFHNKVCRVLANEFTATILKCIHSLYCQNWQWMTEPRCEKMLQGLVEAAVHPDITKLDLDPIVEYIVPKVYKKMSTMTNLTELKLTYLNNEDEGLIVNGVKHLSSLKSFSFNVYCTDRIVQALADSCSQLKCFDVCSSKTVTDLSEPSIVKFRYLEEINVSDTSLTNECLSRLLNVLAEYETKEFSILNAFHGSNISSENLKLLVSKFPNLTQIGLKTFNQSNMSLLKNLKQMKILRLENGSFFLIQDLLDTIGSNLSFLELMDIKDIDVNIVCNTCPNIQNLTIASYEVYSNSPEYEISDKSLYGFKSLKKLTVFEPEDPSFMGYLLSKCINLKEVHMTVGPGFDDAMIKSVLKRNPLNNLEEFSLYSKGSNLTLNTLRNLVEHCPNLAVVRGIQSWKCTGLEEFLQQSTKLYPGVQLYRK</sequence>
<dbReference type="AlphaFoldDB" id="A0AAD7ZNZ6"/>
<dbReference type="GO" id="GO:0031146">
    <property type="term" value="P:SCF-dependent proteasomal ubiquitin-dependent protein catabolic process"/>
    <property type="evidence" value="ECO:0007669"/>
    <property type="project" value="TreeGrafter"/>
</dbReference>
<organism evidence="1 2">
    <name type="scientific">Diploptera punctata</name>
    <name type="common">Pacific beetle cockroach</name>
    <dbReference type="NCBI Taxonomy" id="6984"/>
    <lineage>
        <taxon>Eukaryota</taxon>
        <taxon>Metazoa</taxon>
        <taxon>Ecdysozoa</taxon>
        <taxon>Arthropoda</taxon>
        <taxon>Hexapoda</taxon>
        <taxon>Insecta</taxon>
        <taxon>Pterygota</taxon>
        <taxon>Neoptera</taxon>
        <taxon>Polyneoptera</taxon>
        <taxon>Dictyoptera</taxon>
        <taxon>Blattodea</taxon>
        <taxon>Blaberoidea</taxon>
        <taxon>Blaberidae</taxon>
        <taxon>Diplopterinae</taxon>
        <taxon>Diploptera</taxon>
    </lineage>
</organism>
<evidence type="ECO:0000313" key="2">
    <source>
        <dbReference type="Proteomes" id="UP001233999"/>
    </source>
</evidence>
<dbReference type="Gene3D" id="3.80.10.10">
    <property type="entry name" value="Ribonuclease Inhibitor"/>
    <property type="match status" value="2"/>
</dbReference>
<dbReference type="SUPFAM" id="SSF52047">
    <property type="entry name" value="RNI-like"/>
    <property type="match status" value="1"/>
</dbReference>
<protein>
    <submittedName>
        <fullName evidence="1">Uncharacterized protein</fullName>
    </submittedName>
</protein>
<name>A0AAD7ZNZ6_DIPPU</name>
<gene>
    <name evidence="1" type="ORF">L9F63_021459</name>
</gene>
<reference evidence="1" key="1">
    <citation type="journal article" date="2023" name="IScience">
        <title>Live-bearing cockroach genome reveals convergent evolutionary mechanisms linked to viviparity in insects and beyond.</title>
        <authorList>
            <person name="Fouks B."/>
            <person name="Harrison M.C."/>
            <person name="Mikhailova A.A."/>
            <person name="Marchal E."/>
            <person name="English S."/>
            <person name="Carruthers M."/>
            <person name="Jennings E.C."/>
            <person name="Chiamaka E.L."/>
            <person name="Frigard R.A."/>
            <person name="Pippel M."/>
            <person name="Attardo G.M."/>
            <person name="Benoit J.B."/>
            <person name="Bornberg-Bauer E."/>
            <person name="Tobe S.S."/>
        </authorList>
    </citation>
    <scope>NUCLEOTIDE SEQUENCE</scope>
    <source>
        <strain evidence="1">Stay&amp;Tobe</strain>
    </source>
</reference>
<evidence type="ECO:0000313" key="1">
    <source>
        <dbReference type="EMBL" id="KAJ9584195.1"/>
    </source>
</evidence>
<reference evidence="1" key="2">
    <citation type="submission" date="2023-05" db="EMBL/GenBank/DDBJ databases">
        <authorList>
            <person name="Fouks B."/>
        </authorList>
    </citation>
    <scope>NUCLEOTIDE SEQUENCE</scope>
    <source>
        <strain evidence="1">Stay&amp;Tobe</strain>
        <tissue evidence="1">Testes</tissue>
    </source>
</reference>
<proteinExistence type="predicted"/>
<keyword evidence="2" id="KW-1185">Reference proteome</keyword>
<dbReference type="InterPro" id="IPR032675">
    <property type="entry name" value="LRR_dom_sf"/>
</dbReference>
<dbReference type="GO" id="GO:0019005">
    <property type="term" value="C:SCF ubiquitin ligase complex"/>
    <property type="evidence" value="ECO:0007669"/>
    <property type="project" value="TreeGrafter"/>
</dbReference>
<comment type="caution">
    <text evidence="1">The sequence shown here is derived from an EMBL/GenBank/DDBJ whole genome shotgun (WGS) entry which is preliminary data.</text>
</comment>
<dbReference type="Proteomes" id="UP001233999">
    <property type="component" value="Unassembled WGS sequence"/>
</dbReference>